<keyword evidence="3" id="KW-0547">Nucleotide-binding</keyword>
<dbReference type="GO" id="GO:0005886">
    <property type="term" value="C:plasma membrane"/>
    <property type="evidence" value="ECO:0007669"/>
    <property type="project" value="UniProtKB-SubCell"/>
</dbReference>
<keyword evidence="6 7" id="KW-0472">Membrane</keyword>
<evidence type="ECO:0000256" key="2">
    <source>
        <dbReference type="ARBA" id="ARBA00022692"/>
    </source>
</evidence>
<feature type="transmembrane region" description="Helical" evidence="7">
    <location>
        <begin position="59"/>
        <end position="85"/>
    </location>
</feature>
<comment type="caution">
    <text evidence="10">The sequence shown here is derived from an EMBL/GenBank/DDBJ whole genome shotgun (WGS) entry which is preliminary data.</text>
</comment>
<dbReference type="STRING" id="994479.GCA_000194155_05868"/>
<dbReference type="SMART" id="SM00382">
    <property type="entry name" value="AAA"/>
    <property type="match status" value="1"/>
</dbReference>
<keyword evidence="11" id="KW-1185">Reference proteome</keyword>
<feature type="domain" description="ABC transmembrane type-1" evidence="9">
    <location>
        <begin position="22"/>
        <end position="298"/>
    </location>
</feature>
<feature type="transmembrane region" description="Helical" evidence="7">
    <location>
        <begin position="127"/>
        <end position="147"/>
    </location>
</feature>
<dbReference type="PANTHER" id="PTHR24221:SF654">
    <property type="entry name" value="ATP-BINDING CASSETTE SUB-FAMILY B MEMBER 6"/>
    <property type="match status" value="1"/>
</dbReference>
<evidence type="ECO:0000256" key="4">
    <source>
        <dbReference type="ARBA" id="ARBA00022840"/>
    </source>
</evidence>
<reference evidence="10" key="1">
    <citation type="submission" date="2017-12" db="EMBL/GenBank/DDBJ databases">
        <title>Sequencing the genomes of 1000 Actinobacteria strains.</title>
        <authorList>
            <person name="Klenk H.-P."/>
        </authorList>
    </citation>
    <scope>NUCLEOTIDE SEQUENCE [LARGE SCALE GENOMIC DNA]</scope>
    <source>
        <strain evidence="10">DSM 44228</strain>
    </source>
</reference>
<name>A0A2N3Y4X2_SACSN</name>
<dbReference type="InterPro" id="IPR036640">
    <property type="entry name" value="ABC1_TM_sf"/>
</dbReference>
<evidence type="ECO:0000256" key="6">
    <source>
        <dbReference type="ARBA" id="ARBA00023136"/>
    </source>
</evidence>
<feature type="transmembrane region" description="Helical" evidence="7">
    <location>
        <begin position="153"/>
        <end position="170"/>
    </location>
</feature>
<organism evidence="10 11">
    <name type="scientific">Saccharopolyspora spinosa</name>
    <dbReference type="NCBI Taxonomy" id="60894"/>
    <lineage>
        <taxon>Bacteria</taxon>
        <taxon>Bacillati</taxon>
        <taxon>Actinomycetota</taxon>
        <taxon>Actinomycetes</taxon>
        <taxon>Pseudonocardiales</taxon>
        <taxon>Pseudonocardiaceae</taxon>
        <taxon>Saccharopolyspora</taxon>
    </lineage>
</organism>
<comment type="subcellular location">
    <subcellularLocation>
        <location evidence="1">Cell membrane</location>
        <topology evidence="1">Multi-pass membrane protein</topology>
    </subcellularLocation>
</comment>
<gene>
    <name evidence="10" type="ORF">A8926_6025</name>
</gene>
<proteinExistence type="predicted"/>
<dbReference type="InterPro" id="IPR039421">
    <property type="entry name" value="Type_1_exporter"/>
</dbReference>
<dbReference type="GO" id="GO:0140359">
    <property type="term" value="F:ABC-type transporter activity"/>
    <property type="evidence" value="ECO:0007669"/>
    <property type="project" value="InterPro"/>
</dbReference>
<dbReference type="GO" id="GO:0016887">
    <property type="term" value="F:ATP hydrolysis activity"/>
    <property type="evidence" value="ECO:0007669"/>
    <property type="project" value="InterPro"/>
</dbReference>
<accession>A0A2N3Y4X2</accession>
<dbReference type="GO" id="GO:0034040">
    <property type="term" value="F:ATPase-coupled lipid transmembrane transporter activity"/>
    <property type="evidence" value="ECO:0007669"/>
    <property type="project" value="TreeGrafter"/>
</dbReference>
<dbReference type="Pfam" id="PF00664">
    <property type="entry name" value="ABC_membrane"/>
    <property type="match status" value="1"/>
</dbReference>
<keyword evidence="4 10" id="KW-0067">ATP-binding</keyword>
<dbReference type="SUPFAM" id="SSF90123">
    <property type="entry name" value="ABC transporter transmembrane region"/>
    <property type="match status" value="1"/>
</dbReference>
<dbReference type="InterPro" id="IPR027417">
    <property type="entry name" value="P-loop_NTPase"/>
</dbReference>
<sequence>MMAGGGDRVLRSVVVQDRGAAALLVLTALLTATAGLLLPSALAGAVDAVITGHDGPARVMWLVSLGSIQILGEVMGVALTARVTASATARLRARLVAGLIRGGHRSGLANGDAVSRISSDCTGAGQITANVVQLGTALVLSAGAVTALVLLDWRIAVVFLCATPLAILLARSHLRHTATDLLAYQESSSELGARLFDAVGGLRTIAAAGVADQETARVLRPLPKLSAAGAGVWRTQARMMWRSGLLQPCVQVAVLGTAGVGVLTGDISVGDVLAALGYTTLGLGLVRQMPLFTALARARSCATRIAEVVDGVPEPAPHRLPPRGPGRLELSGVGVDGALSDVDLVVSGGDTVAVVGRSGSGKSVLAELLGGLRRPDRGDVLLDGLATHVVARSAIGYGFERPTLLGDTVGAAVAYGTGADADDVRSACRMADVHDLINRLPARYRTPLAQAPLSGGEAQRIGLARALVRRPRLLVLDDATASLDTVTEARVEAAISTELPDLTRIVVTHRAGTARRADAVLWLEDGRVRAVAPHDVLWIDPAYRAVFTEEGQP</sequence>
<dbReference type="Gene3D" id="3.40.50.300">
    <property type="entry name" value="P-loop containing nucleotide triphosphate hydrolases"/>
    <property type="match status" value="1"/>
</dbReference>
<dbReference type="InterPro" id="IPR017871">
    <property type="entry name" value="ABC_transporter-like_CS"/>
</dbReference>
<evidence type="ECO:0000313" key="10">
    <source>
        <dbReference type="EMBL" id="PKW17982.1"/>
    </source>
</evidence>
<dbReference type="InterPro" id="IPR003439">
    <property type="entry name" value="ABC_transporter-like_ATP-bd"/>
</dbReference>
<evidence type="ECO:0000256" key="7">
    <source>
        <dbReference type="SAM" id="Phobius"/>
    </source>
</evidence>
<dbReference type="PROSITE" id="PS50929">
    <property type="entry name" value="ABC_TM1F"/>
    <property type="match status" value="1"/>
</dbReference>
<evidence type="ECO:0000256" key="5">
    <source>
        <dbReference type="ARBA" id="ARBA00022989"/>
    </source>
</evidence>
<evidence type="ECO:0000256" key="1">
    <source>
        <dbReference type="ARBA" id="ARBA00004651"/>
    </source>
</evidence>
<keyword evidence="5 7" id="KW-1133">Transmembrane helix</keyword>
<dbReference type="Gene3D" id="1.20.1560.10">
    <property type="entry name" value="ABC transporter type 1, transmembrane domain"/>
    <property type="match status" value="1"/>
</dbReference>
<dbReference type="PROSITE" id="PS00211">
    <property type="entry name" value="ABC_TRANSPORTER_1"/>
    <property type="match status" value="1"/>
</dbReference>
<evidence type="ECO:0000256" key="3">
    <source>
        <dbReference type="ARBA" id="ARBA00022741"/>
    </source>
</evidence>
<dbReference type="CDD" id="cd07346">
    <property type="entry name" value="ABC_6TM_exporters"/>
    <property type="match status" value="1"/>
</dbReference>
<dbReference type="PANTHER" id="PTHR24221">
    <property type="entry name" value="ATP-BINDING CASSETTE SUB-FAMILY B"/>
    <property type="match status" value="1"/>
</dbReference>
<dbReference type="PROSITE" id="PS50893">
    <property type="entry name" value="ABC_TRANSPORTER_2"/>
    <property type="match status" value="1"/>
</dbReference>
<dbReference type="InterPro" id="IPR011527">
    <property type="entry name" value="ABC1_TM_dom"/>
</dbReference>
<dbReference type="GO" id="GO:0005524">
    <property type="term" value="F:ATP binding"/>
    <property type="evidence" value="ECO:0007669"/>
    <property type="project" value="UniProtKB-KW"/>
</dbReference>
<dbReference type="SUPFAM" id="SSF52540">
    <property type="entry name" value="P-loop containing nucleoside triphosphate hydrolases"/>
    <property type="match status" value="1"/>
</dbReference>
<feature type="domain" description="ABC transporter" evidence="8">
    <location>
        <begin position="303"/>
        <end position="550"/>
    </location>
</feature>
<dbReference type="AlphaFoldDB" id="A0A2N3Y4X2"/>
<keyword evidence="2 7" id="KW-0812">Transmembrane</keyword>
<evidence type="ECO:0000313" key="11">
    <source>
        <dbReference type="Proteomes" id="UP000233786"/>
    </source>
</evidence>
<dbReference type="InterPro" id="IPR003593">
    <property type="entry name" value="AAA+_ATPase"/>
</dbReference>
<evidence type="ECO:0000259" key="8">
    <source>
        <dbReference type="PROSITE" id="PS50893"/>
    </source>
</evidence>
<protein>
    <submittedName>
        <fullName evidence="10">ATP-binding cassette subfamily B protein</fullName>
    </submittedName>
</protein>
<evidence type="ECO:0000259" key="9">
    <source>
        <dbReference type="PROSITE" id="PS50929"/>
    </source>
</evidence>
<dbReference type="Proteomes" id="UP000233786">
    <property type="component" value="Unassembled WGS sequence"/>
</dbReference>
<dbReference type="EMBL" id="PJNB01000001">
    <property type="protein sequence ID" value="PKW17982.1"/>
    <property type="molecule type" value="Genomic_DNA"/>
</dbReference>
<dbReference type="Pfam" id="PF00005">
    <property type="entry name" value="ABC_tran"/>
    <property type="match status" value="1"/>
</dbReference>